<evidence type="ECO:0008006" key="5">
    <source>
        <dbReference type="Google" id="ProtNLM"/>
    </source>
</evidence>
<dbReference type="RefSeq" id="WP_189107540.1">
    <property type="nucleotide sequence ID" value="NZ_BMMV01000007.1"/>
</dbReference>
<organism evidence="3 4">
    <name type="scientific">Streptomyces camponoticapitis</name>
    <dbReference type="NCBI Taxonomy" id="1616125"/>
    <lineage>
        <taxon>Bacteria</taxon>
        <taxon>Bacillati</taxon>
        <taxon>Actinomycetota</taxon>
        <taxon>Actinomycetes</taxon>
        <taxon>Kitasatosporales</taxon>
        <taxon>Streptomycetaceae</taxon>
        <taxon>Streptomyces</taxon>
    </lineage>
</organism>
<keyword evidence="2" id="KW-1133">Transmembrane helix</keyword>
<dbReference type="Proteomes" id="UP000660265">
    <property type="component" value="Unassembled WGS sequence"/>
</dbReference>
<reference evidence="4" key="1">
    <citation type="journal article" date="2019" name="Int. J. Syst. Evol. Microbiol.">
        <title>The Global Catalogue of Microorganisms (GCM) 10K type strain sequencing project: providing services to taxonomists for standard genome sequencing and annotation.</title>
        <authorList>
            <consortium name="The Broad Institute Genomics Platform"/>
            <consortium name="The Broad Institute Genome Sequencing Center for Infectious Disease"/>
            <person name="Wu L."/>
            <person name="Ma J."/>
        </authorList>
    </citation>
    <scope>NUCLEOTIDE SEQUENCE [LARGE SCALE GENOMIC DNA]</scope>
    <source>
        <strain evidence="4">CGMCC 4.7275</strain>
    </source>
</reference>
<evidence type="ECO:0000313" key="4">
    <source>
        <dbReference type="Proteomes" id="UP000660265"/>
    </source>
</evidence>
<feature type="compositionally biased region" description="Acidic residues" evidence="1">
    <location>
        <begin position="1"/>
        <end position="11"/>
    </location>
</feature>
<evidence type="ECO:0000256" key="2">
    <source>
        <dbReference type="SAM" id="Phobius"/>
    </source>
</evidence>
<sequence length="305" mass="32747">MSDGEREDEDGREAGDGRAGDLAEALRALGRGMRVPDVDGETMAERVLAQLLADAAPAPTPAPASDSTPVSAPVSAPVRGWAARGVRLRRLVRRRWRPLVAGLSGLLVVLVLTPPVRAAVADWFDFGGVQVRYDPKATPSPSGRVPGCADPMPIEEATRKAGFTPRIPAELGAPGQVSLDWVSADRPVISLCWTGSDGGTVRLDEFRAGLDLMFTKQVRHMPEWVPLDAGGSNETAALWFADPHLLRFRMIDGRGESWFHSARMTGPTLLWEESGPAGSTDERLTLRLEGVDSQTRATAVAQSMP</sequence>
<accession>A0ABQ2E3J5</accession>
<keyword evidence="2" id="KW-0472">Membrane</keyword>
<protein>
    <recommendedName>
        <fullName evidence="5">DUF1579 domain-containing protein</fullName>
    </recommendedName>
</protein>
<gene>
    <name evidence="3" type="ORF">GCM10011583_25530</name>
</gene>
<feature type="region of interest" description="Disordered" evidence="1">
    <location>
        <begin position="1"/>
        <end position="21"/>
    </location>
</feature>
<keyword evidence="4" id="KW-1185">Reference proteome</keyword>
<name>A0ABQ2E3J5_9ACTN</name>
<dbReference type="EMBL" id="BMMV01000007">
    <property type="protein sequence ID" value="GGJ92973.1"/>
    <property type="molecule type" value="Genomic_DNA"/>
</dbReference>
<proteinExistence type="predicted"/>
<evidence type="ECO:0000256" key="1">
    <source>
        <dbReference type="SAM" id="MobiDB-lite"/>
    </source>
</evidence>
<feature type="compositionally biased region" description="Basic and acidic residues" evidence="1">
    <location>
        <begin position="12"/>
        <end position="21"/>
    </location>
</feature>
<evidence type="ECO:0000313" key="3">
    <source>
        <dbReference type="EMBL" id="GGJ92973.1"/>
    </source>
</evidence>
<feature type="transmembrane region" description="Helical" evidence="2">
    <location>
        <begin position="96"/>
        <end position="116"/>
    </location>
</feature>
<keyword evidence="2" id="KW-0812">Transmembrane</keyword>
<comment type="caution">
    <text evidence="3">The sequence shown here is derived from an EMBL/GenBank/DDBJ whole genome shotgun (WGS) entry which is preliminary data.</text>
</comment>